<keyword evidence="2" id="KW-0732">Signal</keyword>
<comment type="caution">
    <text evidence="3">The sequence shown here is derived from an EMBL/GenBank/DDBJ whole genome shotgun (WGS) entry which is preliminary data.</text>
</comment>
<keyword evidence="4" id="KW-1185">Reference proteome</keyword>
<evidence type="ECO:0008006" key="5">
    <source>
        <dbReference type="Google" id="ProtNLM"/>
    </source>
</evidence>
<accession>A0A840WRX8</accession>
<feature type="chain" id="PRO_5039161615" description="Lipoprotein" evidence="2">
    <location>
        <begin position="22"/>
        <end position="247"/>
    </location>
</feature>
<gene>
    <name evidence="3" type="ORF">HNR07_005802</name>
</gene>
<feature type="region of interest" description="Disordered" evidence="1">
    <location>
        <begin position="226"/>
        <end position="247"/>
    </location>
</feature>
<proteinExistence type="predicted"/>
<feature type="region of interest" description="Disordered" evidence="1">
    <location>
        <begin position="33"/>
        <end position="62"/>
    </location>
</feature>
<dbReference type="RefSeq" id="WP_184368476.1">
    <property type="nucleotide sequence ID" value="NZ_JACHDO010000001.1"/>
</dbReference>
<evidence type="ECO:0000313" key="3">
    <source>
        <dbReference type="EMBL" id="MBB5494665.1"/>
    </source>
</evidence>
<evidence type="ECO:0000313" key="4">
    <source>
        <dbReference type="Proteomes" id="UP000579647"/>
    </source>
</evidence>
<dbReference type="AlphaFoldDB" id="A0A840WRX8"/>
<dbReference type="Proteomes" id="UP000579647">
    <property type="component" value="Unassembled WGS sequence"/>
</dbReference>
<sequence length="247" mass="26144">MNRPSLLSAARAWWWAAPVSAVLLGASAGCSPWNEPAEEAPEAEASAAPSAEGAEPERGGIGLLDPQGVEVVEFLGMDQASGPTILIYTADFTNLGTYGPHPTPEEGEGLAEIDFTSVEARDGSVVLTAEVTYLYGSGDLTVHADDFAGLVLPDGYTGERIEEYSAEEEGVLAVVTPEEASAGFTLTFEGLPEVSLLRYEILSENAHVRDSQREPDPIATERCVDAGEEDARVWSQTDGAPCDPDWG</sequence>
<feature type="compositionally biased region" description="Low complexity" evidence="1">
    <location>
        <begin position="43"/>
        <end position="53"/>
    </location>
</feature>
<protein>
    <recommendedName>
        <fullName evidence="5">Lipoprotein</fullName>
    </recommendedName>
</protein>
<evidence type="ECO:0000256" key="1">
    <source>
        <dbReference type="SAM" id="MobiDB-lite"/>
    </source>
</evidence>
<dbReference type="PROSITE" id="PS51257">
    <property type="entry name" value="PROKAR_LIPOPROTEIN"/>
    <property type="match status" value="1"/>
</dbReference>
<evidence type="ECO:0000256" key="2">
    <source>
        <dbReference type="SAM" id="SignalP"/>
    </source>
</evidence>
<organism evidence="3 4">
    <name type="scientific">Nocardiopsis metallicus</name>
    <dbReference type="NCBI Taxonomy" id="179819"/>
    <lineage>
        <taxon>Bacteria</taxon>
        <taxon>Bacillati</taxon>
        <taxon>Actinomycetota</taxon>
        <taxon>Actinomycetes</taxon>
        <taxon>Streptosporangiales</taxon>
        <taxon>Nocardiopsidaceae</taxon>
        <taxon>Nocardiopsis</taxon>
    </lineage>
</organism>
<reference evidence="3 4" key="1">
    <citation type="submission" date="2020-08" db="EMBL/GenBank/DDBJ databases">
        <title>Sequencing the genomes of 1000 actinobacteria strains.</title>
        <authorList>
            <person name="Klenk H.-P."/>
        </authorList>
    </citation>
    <scope>NUCLEOTIDE SEQUENCE [LARGE SCALE GENOMIC DNA]</scope>
    <source>
        <strain evidence="3 4">DSM 44598</strain>
    </source>
</reference>
<name>A0A840WRX8_9ACTN</name>
<dbReference type="EMBL" id="JACHDO010000001">
    <property type="protein sequence ID" value="MBB5494665.1"/>
    <property type="molecule type" value="Genomic_DNA"/>
</dbReference>
<feature type="signal peptide" evidence="2">
    <location>
        <begin position="1"/>
        <end position="21"/>
    </location>
</feature>